<feature type="compositionally biased region" description="Basic residues" evidence="1">
    <location>
        <begin position="232"/>
        <end position="245"/>
    </location>
</feature>
<feature type="region of interest" description="Disordered" evidence="1">
    <location>
        <begin position="181"/>
        <end position="245"/>
    </location>
</feature>
<dbReference type="Proteomes" id="UP000632138">
    <property type="component" value="Unassembled WGS sequence"/>
</dbReference>
<keyword evidence="2" id="KW-0812">Transmembrane</keyword>
<accession>A0ABS2A8B5</accession>
<keyword evidence="4" id="KW-1185">Reference proteome</keyword>
<comment type="caution">
    <text evidence="3">The sequence shown here is derived from an EMBL/GenBank/DDBJ whole genome shotgun (WGS) entry which is preliminary data.</text>
</comment>
<sequence length="245" mass="26322">MVDLEMGEQARGHRLDTIAAAAIVLTVDAVVLLVVAVIGVPFLMFVFGDEDGTWQRLWPYAVAWLVAVVLAVVCAAAVLRLCGFGRWSIRRVGTAAAVGIAVVAAVLVVVSLRNSPSLVLISLPFLVANVAAALVLASPERAVAMAERFTVFRPAEPPVVDDEEEVEPELVYAEDESVYARPAGLGDEPDPARTRDTIDLHAFRRRPAAGPAPRRSRGPAAMRTLAGVQLPRRARRPRPSNRPAK</sequence>
<evidence type="ECO:0000313" key="3">
    <source>
        <dbReference type="EMBL" id="MBM2616063.1"/>
    </source>
</evidence>
<name>A0ABS2A8B5_9ACTN</name>
<evidence type="ECO:0000313" key="4">
    <source>
        <dbReference type="Proteomes" id="UP000632138"/>
    </source>
</evidence>
<keyword evidence="2" id="KW-1133">Transmembrane helix</keyword>
<feature type="transmembrane region" description="Helical" evidence="2">
    <location>
        <begin position="57"/>
        <end position="79"/>
    </location>
</feature>
<feature type="compositionally biased region" description="Basic and acidic residues" evidence="1">
    <location>
        <begin position="190"/>
        <end position="202"/>
    </location>
</feature>
<dbReference type="RefSeq" id="WP_203375983.1">
    <property type="nucleotide sequence ID" value="NZ_JAENHP010000003.1"/>
</dbReference>
<dbReference type="EMBL" id="JAENHP010000003">
    <property type="protein sequence ID" value="MBM2616063.1"/>
    <property type="molecule type" value="Genomic_DNA"/>
</dbReference>
<feature type="compositionally biased region" description="Low complexity" evidence="1">
    <location>
        <begin position="208"/>
        <end position="221"/>
    </location>
</feature>
<gene>
    <name evidence="3" type="ORF">JIG36_10900</name>
</gene>
<proteinExistence type="predicted"/>
<feature type="transmembrane region" description="Helical" evidence="2">
    <location>
        <begin position="21"/>
        <end position="45"/>
    </location>
</feature>
<reference evidence="3 4" key="1">
    <citation type="submission" date="2021-01" db="EMBL/GenBank/DDBJ databases">
        <title>Actinoplanes sp. nov. LDG1-06 isolated from lichen.</title>
        <authorList>
            <person name="Saeng-In P."/>
            <person name="Phongsopitanun W."/>
            <person name="Kanchanasin P."/>
            <person name="Yuki M."/>
            <person name="Kudo T."/>
            <person name="Ohkuma M."/>
            <person name="Tanasupawat S."/>
        </authorList>
    </citation>
    <scope>NUCLEOTIDE SEQUENCE [LARGE SCALE GENOMIC DNA]</scope>
    <source>
        <strain evidence="3 4">LDG1-06</strain>
    </source>
</reference>
<evidence type="ECO:0000256" key="2">
    <source>
        <dbReference type="SAM" id="Phobius"/>
    </source>
</evidence>
<keyword evidence="2" id="KW-0472">Membrane</keyword>
<protein>
    <submittedName>
        <fullName evidence="3">Uncharacterized protein</fullName>
    </submittedName>
</protein>
<organism evidence="3 4">
    <name type="scientific">Paractinoplanes ovalisporus</name>
    <dbReference type="NCBI Taxonomy" id="2810368"/>
    <lineage>
        <taxon>Bacteria</taxon>
        <taxon>Bacillati</taxon>
        <taxon>Actinomycetota</taxon>
        <taxon>Actinomycetes</taxon>
        <taxon>Micromonosporales</taxon>
        <taxon>Micromonosporaceae</taxon>
        <taxon>Paractinoplanes</taxon>
    </lineage>
</organism>
<feature type="transmembrane region" description="Helical" evidence="2">
    <location>
        <begin position="118"/>
        <end position="138"/>
    </location>
</feature>
<evidence type="ECO:0000256" key="1">
    <source>
        <dbReference type="SAM" id="MobiDB-lite"/>
    </source>
</evidence>
<feature type="transmembrane region" description="Helical" evidence="2">
    <location>
        <begin position="91"/>
        <end position="112"/>
    </location>
</feature>